<dbReference type="SMART" id="SM00192">
    <property type="entry name" value="LDLa"/>
    <property type="match status" value="1"/>
</dbReference>
<keyword evidence="3 8" id="KW-1133">Transmembrane helix</keyword>
<dbReference type="Pfam" id="PF02932">
    <property type="entry name" value="Neur_chan_memb"/>
    <property type="match status" value="1"/>
</dbReference>
<dbReference type="Pfam" id="PF02931">
    <property type="entry name" value="Neur_chan_LBD"/>
    <property type="match status" value="1"/>
</dbReference>
<dbReference type="InterPro" id="IPR001759">
    <property type="entry name" value="PTX_dom"/>
</dbReference>
<comment type="caution">
    <text evidence="11">The sequence shown here is derived from an EMBL/GenBank/DDBJ whole genome shotgun (WGS) entry which is preliminary data.</text>
</comment>
<evidence type="ECO:0000313" key="11">
    <source>
        <dbReference type="EMBL" id="KAG7156319.1"/>
    </source>
</evidence>
<feature type="disulfide bond" evidence="6">
    <location>
        <begin position="474"/>
        <end position="486"/>
    </location>
</feature>
<dbReference type="SUPFAM" id="SSF90112">
    <property type="entry name" value="Neurotransmitter-gated ion-channel transmembrane pore"/>
    <property type="match status" value="1"/>
</dbReference>
<dbReference type="InterPro" id="IPR013320">
    <property type="entry name" value="ConA-like_dom_sf"/>
</dbReference>
<dbReference type="GO" id="GO:0004888">
    <property type="term" value="F:transmembrane signaling receptor activity"/>
    <property type="evidence" value="ECO:0007669"/>
    <property type="project" value="InterPro"/>
</dbReference>
<dbReference type="Gene3D" id="1.20.58.390">
    <property type="entry name" value="Neurotransmitter-gated ion-channel transmembrane domain"/>
    <property type="match status" value="1"/>
</dbReference>
<dbReference type="GO" id="GO:0016020">
    <property type="term" value="C:membrane"/>
    <property type="evidence" value="ECO:0007669"/>
    <property type="project" value="UniProtKB-SubCell"/>
</dbReference>
<feature type="transmembrane region" description="Helical" evidence="8">
    <location>
        <begin position="725"/>
        <end position="747"/>
    </location>
</feature>
<dbReference type="SUPFAM" id="SSF63712">
    <property type="entry name" value="Nicotinic receptor ligand binding domain-like"/>
    <property type="match status" value="1"/>
</dbReference>
<dbReference type="Gene3D" id="2.60.120.200">
    <property type="match status" value="1"/>
</dbReference>
<dbReference type="InterPro" id="IPR006201">
    <property type="entry name" value="Neur_channel"/>
</dbReference>
<keyword evidence="4 8" id="KW-0472">Membrane</keyword>
<dbReference type="InterPro" id="IPR016187">
    <property type="entry name" value="CTDL_fold"/>
</dbReference>
<keyword evidence="5 6" id="KW-1015">Disulfide bond</keyword>
<feature type="region of interest" description="Disordered" evidence="7">
    <location>
        <begin position="32"/>
        <end position="56"/>
    </location>
</feature>
<name>A0A8J5MLZ2_HOMAM</name>
<evidence type="ECO:0000256" key="2">
    <source>
        <dbReference type="ARBA" id="ARBA00022692"/>
    </source>
</evidence>
<evidence type="ECO:0000256" key="7">
    <source>
        <dbReference type="SAM" id="MobiDB-lite"/>
    </source>
</evidence>
<keyword evidence="2 8" id="KW-0812">Transmembrane</keyword>
<dbReference type="InterPro" id="IPR006029">
    <property type="entry name" value="Neurotrans-gated_channel_TM"/>
</dbReference>
<evidence type="ECO:0000256" key="6">
    <source>
        <dbReference type="PROSITE-ProRule" id="PRU00124"/>
    </source>
</evidence>
<dbReference type="Gene3D" id="4.10.400.10">
    <property type="entry name" value="Low-density Lipoprotein Receptor"/>
    <property type="match status" value="1"/>
</dbReference>
<dbReference type="InterPro" id="IPR002172">
    <property type="entry name" value="LDrepeatLR_classA_rpt"/>
</dbReference>
<dbReference type="PROSITE" id="PS50041">
    <property type="entry name" value="C_TYPE_LECTIN_2"/>
    <property type="match status" value="1"/>
</dbReference>
<dbReference type="Pfam" id="PF00057">
    <property type="entry name" value="Ldl_recept_a"/>
    <property type="match status" value="1"/>
</dbReference>
<dbReference type="GO" id="GO:0005230">
    <property type="term" value="F:extracellular ligand-gated monoatomic ion channel activity"/>
    <property type="evidence" value="ECO:0007669"/>
    <property type="project" value="InterPro"/>
</dbReference>
<feature type="transmembrane region" description="Helical" evidence="8">
    <location>
        <begin position="790"/>
        <end position="809"/>
    </location>
</feature>
<dbReference type="InterPro" id="IPR016186">
    <property type="entry name" value="C-type_lectin-like/link_sf"/>
</dbReference>
<sequence>MKEMTSLVVIACALVTLRVWALSASRDPYVAPRPQLDPSDSGDSSDPRLTHVSDPSSFTSQWSVCLRVRLFHLARLNTLFSYTTGEHYQEIMLGIDWPQSALRLECCKYQGFMEMKVPLRLYTWHHLCVSADMTKDTQYMIFDGVVHEALIRRPSVTREKLTKVRGGGRFLLGQNYNPASDLLFSEAMHGDLADFRFYDVALPTEHLRDYVACMPRGDLVSPLYYFDTNMTNLQLSGDIKLDDISLDDLCSSSPDLVMILPEKITFDQSVTMCSYFTGGVAVPTGEEENAAIYDKFEDFNNYCANSWGTTFWYGLRANLSSGWWIKISDGKPLTWDKFIVSWANPTEEYRCVSAAAINVKHLWAASPCDIRQCPICNFTTTPKLHLRGLCKLSKFDRYFSPHDYYSWKPVFEGFFLSRIIWENDTWVIKSRLEKKVKALMAIKKLGDYPFGLNTWEVRDDTCAQKQVQLLFTSCGRDDFTCSDGTCINKTKRCDQQVDCPDNTDELNCEVITFPEGYSPELAPPAVNAPLMTLQVSLEITSIRNFDLVGFNLAIDIIQNIKWKDARLILRNLRPGGFINVAKLNERLWEPEILVSDGSNSPTDIHMRGVKLVVKRDSEPLPDNDVHYSEDELYSGAGNWVMLVHQYTVTAMCQFQLQAYPFDTQMCSLMFSVPDQSVGNILLLQEGVSFSGVRRLLEYQLVNETLAIYDQESSALQLRLVFKNQYGYYIGNAVIPSLLMAFICYLTFYFDMEDFSDRIMVSLTSLLVLASLFTQTSQSIPKTAYLKLIDIWYVTLITTDFFIIVILVIIENQRMREKTQGDSITAGSRNLTKVIPAESRTLPTGSNVMINTFTPQKQRTSTAKRLNRASQVMFPVVASIGCFGWIFNHLQGISSSHTD</sequence>
<keyword evidence="9" id="KW-0732">Signal</keyword>
<dbReference type="InterPro" id="IPR001304">
    <property type="entry name" value="C-type_lectin-like"/>
</dbReference>
<feature type="transmembrane region" description="Helical" evidence="8">
    <location>
        <begin position="759"/>
        <end position="778"/>
    </location>
</feature>
<keyword evidence="11" id="KW-0675">Receptor</keyword>
<accession>A0A8J5MLZ2</accession>
<dbReference type="PROSITE" id="PS50068">
    <property type="entry name" value="LDLRA_2"/>
    <property type="match status" value="1"/>
</dbReference>
<proteinExistence type="predicted"/>
<feature type="domain" description="C-type lectin" evidence="10">
    <location>
        <begin position="262"/>
        <end position="377"/>
    </location>
</feature>
<dbReference type="Gene3D" id="3.10.100.10">
    <property type="entry name" value="Mannose-Binding Protein A, subunit A"/>
    <property type="match status" value="1"/>
</dbReference>
<evidence type="ECO:0000256" key="8">
    <source>
        <dbReference type="SAM" id="Phobius"/>
    </source>
</evidence>
<feature type="signal peptide" evidence="9">
    <location>
        <begin position="1"/>
        <end position="21"/>
    </location>
</feature>
<evidence type="ECO:0000256" key="5">
    <source>
        <dbReference type="ARBA" id="ARBA00023157"/>
    </source>
</evidence>
<dbReference type="SUPFAM" id="SSF49899">
    <property type="entry name" value="Concanavalin A-like lectins/glucanases"/>
    <property type="match status" value="1"/>
</dbReference>
<protein>
    <submittedName>
        <fullName evidence="11">Gamma-aminobutyric acid receptor subunit beta-3-like 1</fullName>
    </submittedName>
</protein>
<feature type="disulfide bond" evidence="6">
    <location>
        <begin position="481"/>
        <end position="499"/>
    </location>
</feature>
<dbReference type="InterPro" id="IPR023415">
    <property type="entry name" value="LDLR_class-A_CS"/>
</dbReference>
<dbReference type="InterPro" id="IPR036055">
    <property type="entry name" value="LDL_receptor-like_sf"/>
</dbReference>
<gene>
    <name evidence="11" type="primary">Gabrb3-L1</name>
    <name evidence="11" type="ORF">Hamer_G006048</name>
</gene>
<feature type="chain" id="PRO_5035239442" evidence="9">
    <location>
        <begin position="22"/>
        <end position="898"/>
    </location>
</feature>
<dbReference type="InterPro" id="IPR036719">
    <property type="entry name" value="Neuro-gated_channel_TM_sf"/>
</dbReference>
<dbReference type="SUPFAM" id="SSF57424">
    <property type="entry name" value="LDL receptor-like module"/>
    <property type="match status" value="1"/>
</dbReference>
<dbReference type="EMBL" id="JAHLQT010039184">
    <property type="protein sequence ID" value="KAG7156319.1"/>
    <property type="molecule type" value="Genomic_DNA"/>
</dbReference>
<dbReference type="CDD" id="cd00037">
    <property type="entry name" value="CLECT"/>
    <property type="match status" value="1"/>
</dbReference>
<evidence type="ECO:0000256" key="3">
    <source>
        <dbReference type="ARBA" id="ARBA00022989"/>
    </source>
</evidence>
<dbReference type="SUPFAM" id="SSF56436">
    <property type="entry name" value="C-type lectin-like"/>
    <property type="match status" value="1"/>
</dbReference>
<dbReference type="Pfam" id="PF00354">
    <property type="entry name" value="Pentaxin"/>
    <property type="match status" value="1"/>
</dbReference>
<evidence type="ECO:0000259" key="10">
    <source>
        <dbReference type="PROSITE" id="PS50041"/>
    </source>
</evidence>
<evidence type="ECO:0000256" key="1">
    <source>
        <dbReference type="ARBA" id="ARBA00004141"/>
    </source>
</evidence>
<dbReference type="InterPro" id="IPR038050">
    <property type="entry name" value="Neuro_actylchol_rec"/>
</dbReference>
<dbReference type="CDD" id="cd00112">
    <property type="entry name" value="LDLa"/>
    <property type="match status" value="1"/>
</dbReference>
<dbReference type="InterPro" id="IPR018000">
    <property type="entry name" value="Neurotransmitter_ion_chnl_CS"/>
</dbReference>
<dbReference type="PROSITE" id="PS01209">
    <property type="entry name" value="LDLRA_1"/>
    <property type="match status" value="1"/>
</dbReference>
<evidence type="ECO:0000256" key="4">
    <source>
        <dbReference type="ARBA" id="ARBA00023136"/>
    </source>
</evidence>
<dbReference type="PANTHER" id="PTHR18945">
    <property type="entry name" value="NEUROTRANSMITTER GATED ION CHANNEL"/>
    <property type="match status" value="1"/>
</dbReference>
<feature type="transmembrane region" description="Helical" evidence="8">
    <location>
        <begin position="871"/>
        <end position="889"/>
    </location>
</feature>
<evidence type="ECO:0000313" key="12">
    <source>
        <dbReference type="Proteomes" id="UP000747542"/>
    </source>
</evidence>
<organism evidence="11 12">
    <name type="scientific">Homarus americanus</name>
    <name type="common">American lobster</name>
    <dbReference type="NCBI Taxonomy" id="6706"/>
    <lineage>
        <taxon>Eukaryota</taxon>
        <taxon>Metazoa</taxon>
        <taxon>Ecdysozoa</taxon>
        <taxon>Arthropoda</taxon>
        <taxon>Crustacea</taxon>
        <taxon>Multicrustacea</taxon>
        <taxon>Malacostraca</taxon>
        <taxon>Eumalacostraca</taxon>
        <taxon>Eucarida</taxon>
        <taxon>Decapoda</taxon>
        <taxon>Pleocyemata</taxon>
        <taxon>Astacidea</taxon>
        <taxon>Nephropoidea</taxon>
        <taxon>Nephropidae</taxon>
        <taxon>Homarus</taxon>
    </lineage>
</organism>
<dbReference type="Proteomes" id="UP000747542">
    <property type="component" value="Unassembled WGS sequence"/>
</dbReference>
<comment type="subcellular location">
    <subcellularLocation>
        <location evidence="1">Membrane</location>
        <topology evidence="1">Multi-pass membrane protein</topology>
    </subcellularLocation>
</comment>
<dbReference type="InterPro" id="IPR036734">
    <property type="entry name" value="Neur_chan_lig-bd_sf"/>
</dbReference>
<dbReference type="PROSITE" id="PS00236">
    <property type="entry name" value="NEUROTR_ION_CHANNEL"/>
    <property type="match status" value="1"/>
</dbReference>
<dbReference type="InterPro" id="IPR006202">
    <property type="entry name" value="Neur_chan_lig-bd"/>
</dbReference>
<reference evidence="11" key="1">
    <citation type="journal article" date="2021" name="Sci. Adv.">
        <title>The American lobster genome reveals insights on longevity, neural, and immune adaptations.</title>
        <authorList>
            <person name="Polinski J.M."/>
            <person name="Zimin A.V."/>
            <person name="Clark K.F."/>
            <person name="Kohn A.B."/>
            <person name="Sadowski N."/>
            <person name="Timp W."/>
            <person name="Ptitsyn A."/>
            <person name="Khanna P."/>
            <person name="Romanova D.Y."/>
            <person name="Williams P."/>
            <person name="Greenwood S.J."/>
            <person name="Moroz L.L."/>
            <person name="Walt D.R."/>
            <person name="Bodnar A.G."/>
        </authorList>
    </citation>
    <scope>NUCLEOTIDE SEQUENCE</scope>
    <source>
        <strain evidence="11">GMGI-L3</strain>
    </source>
</reference>
<dbReference type="AlphaFoldDB" id="A0A8J5MLZ2"/>
<feature type="disulfide bond" evidence="6">
    <location>
        <begin position="493"/>
        <end position="508"/>
    </location>
</feature>
<evidence type="ECO:0000256" key="9">
    <source>
        <dbReference type="SAM" id="SignalP"/>
    </source>
</evidence>
<dbReference type="Gene3D" id="2.70.170.10">
    <property type="entry name" value="Neurotransmitter-gated ion-channel ligand-binding domain"/>
    <property type="match status" value="1"/>
</dbReference>
<keyword evidence="12" id="KW-1185">Reference proteome</keyword>